<keyword evidence="7" id="KW-1185">Reference proteome</keyword>
<dbReference type="Gene3D" id="3.40.50.1000">
    <property type="entry name" value="HAD superfamily/HAD-like"/>
    <property type="match status" value="1"/>
</dbReference>
<evidence type="ECO:0000313" key="6">
    <source>
        <dbReference type="EMBL" id="PSB27919.1"/>
    </source>
</evidence>
<evidence type="ECO:0000256" key="4">
    <source>
        <dbReference type="ARBA" id="ARBA00022842"/>
    </source>
</evidence>
<keyword evidence="4" id="KW-0460">Magnesium</keyword>
<dbReference type="InterPro" id="IPR051600">
    <property type="entry name" value="Beta-PGM-like"/>
</dbReference>
<evidence type="ECO:0000256" key="1">
    <source>
        <dbReference type="ARBA" id="ARBA00001946"/>
    </source>
</evidence>
<sequence length="219" mass="24082">MAAILYDLDGTLVNTDPLHFQVWQAMLREFGLDIDEAFYQTKISGRLNPAIVDDLLPHLSSEEQQQFIDQKEARFREQVPQLTPLAGLMEIIQWADQQEMKQGVVTNAPTENVYHVLKALHLEDTFDQVVISDVLGIGKPDPAPYTHALKQFGLSPQQAIAFEDSPSGLRSAVGAGILTVGIASTHYPQALYSLGATLVVADFSAPELWQLLGVTVNSL</sequence>
<dbReference type="PANTHER" id="PTHR46193:SF18">
    <property type="entry name" value="HEXITOL PHOSPHATASE B"/>
    <property type="match status" value="1"/>
</dbReference>
<keyword evidence="5" id="KW-0119">Carbohydrate metabolism</keyword>
<comment type="similarity">
    <text evidence="2">Belongs to the HAD-like hydrolase superfamily. CbbY/CbbZ/Gph/YieH family.</text>
</comment>
<dbReference type="NCBIfam" id="TIGR01509">
    <property type="entry name" value="HAD-SF-IA-v3"/>
    <property type="match status" value="1"/>
</dbReference>
<dbReference type="PANTHER" id="PTHR46193">
    <property type="entry name" value="6-PHOSPHOGLUCONATE PHOSPHATASE"/>
    <property type="match status" value="1"/>
</dbReference>
<keyword evidence="6" id="KW-0378">Hydrolase</keyword>
<dbReference type="InterPro" id="IPR023198">
    <property type="entry name" value="PGP-like_dom2"/>
</dbReference>
<reference evidence="6 7" key="2">
    <citation type="submission" date="2018-03" db="EMBL/GenBank/DDBJ databases">
        <title>The ancient ancestry and fast evolution of plastids.</title>
        <authorList>
            <person name="Moore K.R."/>
            <person name="Magnabosco C."/>
            <person name="Momper L."/>
            <person name="Gold D.A."/>
            <person name="Bosak T."/>
            <person name="Fournier G.P."/>
        </authorList>
    </citation>
    <scope>NUCLEOTIDE SEQUENCE [LARGE SCALE GENOMIC DNA]</scope>
    <source>
        <strain evidence="6 7">ULC18</strain>
    </source>
</reference>
<dbReference type="SFLD" id="SFLDS00003">
    <property type="entry name" value="Haloacid_Dehalogenase"/>
    <property type="match status" value="1"/>
</dbReference>
<name>A0A2T1E597_9CYAN</name>
<dbReference type="AlphaFoldDB" id="A0A2T1E597"/>
<dbReference type="Gene3D" id="1.10.150.240">
    <property type="entry name" value="Putative phosphatase, domain 2"/>
    <property type="match status" value="1"/>
</dbReference>
<dbReference type="EMBL" id="PVWK01000084">
    <property type="protein sequence ID" value="PSB27919.1"/>
    <property type="molecule type" value="Genomic_DNA"/>
</dbReference>
<organism evidence="6 7">
    <name type="scientific">Stenomitos frigidus ULC18</name>
    <dbReference type="NCBI Taxonomy" id="2107698"/>
    <lineage>
        <taxon>Bacteria</taxon>
        <taxon>Bacillati</taxon>
        <taxon>Cyanobacteriota</taxon>
        <taxon>Cyanophyceae</taxon>
        <taxon>Leptolyngbyales</taxon>
        <taxon>Leptolyngbyaceae</taxon>
        <taxon>Stenomitos</taxon>
    </lineage>
</organism>
<dbReference type="InterPro" id="IPR006439">
    <property type="entry name" value="HAD-SF_hydro_IA"/>
</dbReference>
<dbReference type="GO" id="GO:0016787">
    <property type="term" value="F:hydrolase activity"/>
    <property type="evidence" value="ECO:0007669"/>
    <property type="project" value="UniProtKB-KW"/>
</dbReference>
<dbReference type="Proteomes" id="UP000239576">
    <property type="component" value="Unassembled WGS sequence"/>
</dbReference>
<dbReference type="GO" id="GO:0046872">
    <property type="term" value="F:metal ion binding"/>
    <property type="evidence" value="ECO:0007669"/>
    <property type="project" value="UniProtKB-KW"/>
</dbReference>
<gene>
    <name evidence="6" type="ORF">C7B82_16015</name>
</gene>
<evidence type="ECO:0000313" key="7">
    <source>
        <dbReference type="Proteomes" id="UP000239576"/>
    </source>
</evidence>
<dbReference type="CDD" id="cd07505">
    <property type="entry name" value="HAD_BPGM-like"/>
    <property type="match status" value="1"/>
</dbReference>
<keyword evidence="3" id="KW-0479">Metal-binding</keyword>
<dbReference type="InterPro" id="IPR041492">
    <property type="entry name" value="HAD_2"/>
</dbReference>
<dbReference type="NCBIfam" id="TIGR01549">
    <property type="entry name" value="HAD-SF-IA-v1"/>
    <property type="match status" value="1"/>
</dbReference>
<accession>A0A2T1E597</accession>
<dbReference type="InterPro" id="IPR036412">
    <property type="entry name" value="HAD-like_sf"/>
</dbReference>
<evidence type="ECO:0000256" key="5">
    <source>
        <dbReference type="ARBA" id="ARBA00023277"/>
    </source>
</evidence>
<protein>
    <submittedName>
        <fullName evidence="6">Hydrolase</fullName>
    </submittedName>
</protein>
<dbReference type="SFLD" id="SFLDG01135">
    <property type="entry name" value="C1.5.6:_HAD__Beta-PGM__Phospha"/>
    <property type="match status" value="1"/>
</dbReference>
<dbReference type="InterPro" id="IPR023214">
    <property type="entry name" value="HAD_sf"/>
</dbReference>
<comment type="cofactor">
    <cofactor evidence="1">
        <name>Mg(2+)</name>
        <dbReference type="ChEBI" id="CHEBI:18420"/>
    </cofactor>
</comment>
<dbReference type="Pfam" id="PF13419">
    <property type="entry name" value="HAD_2"/>
    <property type="match status" value="1"/>
</dbReference>
<dbReference type="OrthoDB" id="9797743at2"/>
<proteinExistence type="inferred from homology"/>
<reference evidence="7" key="1">
    <citation type="submission" date="2018-02" db="EMBL/GenBank/DDBJ databases">
        <authorList>
            <person name="Moore K."/>
            <person name="Momper L."/>
        </authorList>
    </citation>
    <scope>NUCLEOTIDE SEQUENCE [LARGE SCALE GENOMIC DNA]</scope>
    <source>
        <strain evidence="7">ULC18</strain>
    </source>
</reference>
<comment type="caution">
    <text evidence="6">The sequence shown here is derived from an EMBL/GenBank/DDBJ whole genome shotgun (WGS) entry which is preliminary data.</text>
</comment>
<dbReference type="SUPFAM" id="SSF56784">
    <property type="entry name" value="HAD-like"/>
    <property type="match status" value="1"/>
</dbReference>
<dbReference type="SFLD" id="SFLDG01129">
    <property type="entry name" value="C1.5:_HAD__Beta-PGM__Phosphata"/>
    <property type="match status" value="1"/>
</dbReference>
<evidence type="ECO:0000256" key="2">
    <source>
        <dbReference type="ARBA" id="ARBA00006171"/>
    </source>
</evidence>
<evidence type="ECO:0000256" key="3">
    <source>
        <dbReference type="ARBA" id="ARBA00022723"/>
    </source>
</evidence>